<keyword evidence="3" id="KW-1185">Reference proteome</keyword>
<dbReference type="Pfam" id="PF13602">
    <property type="entry name" value="ADH_zinc_N_2"/>
    <property type="match status" value="1"/>
</dbReference>
<dbReference type="AlphaFoldDB" id="A0AAW2ZC52"/>
<comment type="caution">
    <text evidence="2">The sequence shown here is derived from an EMBL/GenBank/DDBJ whole genome shotgun (WGS) entry which is preliminary data.</text>
</comment>
<proteinExistence type="predicted"/>
<dbReference type="GO" id="GO:0005739">
    <property type="term" value="C:mitochondrion"/>
    <property type="evidence" value="ECO:0007669"/>
    <property type="project" value="TreeGrafter"/>
</dbReference>
<protein>
    <submittedName>
        <fullName evidence="2">Quinone-oxidoreductase</fullName>
    </submittedName>
</protein>
<name>A0AAW2ZC52_9EUKA</name>
<dbReference type="InterPro" id="IPR050700">
    <property type="entry name" value="YIM1/Zinc_Alcohol_DH_Fams"/>
</dbReference>
<dbReference type="GO" id="GO:0016491">
    <property type="term" value="F:oxidoreductase activity"/>
    <property type="evidence" value="ECO:0007669"/>
    <property type="project" value="InterPro"/>
</dbReference>
<dbReference type="Pfam" id="PF08240">
    <property type="entry name" value="ADH_N"/>
    <property type="match status" value="1"/>
</dbReference>
<dbReference type="SUPFAM" id="SSF51735">
    <property type="entry name" value="NAD(P)-binding Rossmann-fold domains"/>
    <property type="match status" value="1"/>
</dbReference>
<dbReference type="EMBL" id="JAOPGA020001263">
    <property type="protein sequence ID" value="KAL0486751.1"/>
    <property type="molecule type" value="Genomic_DNA"/>
</dbReference>
<evidence type="ECO:0000313" key="3">
    <source>
        <dbReference type="Proteomes" id="UP001431209"/>
    </source>
</evidence>
<dbReference type="InterPro" id="IPR020843">
    <property type="entry name" value="ER"/>
</dbReference>
<accession>A0AAW2ZC52</accession>
<dbReference type="InterPro" id="IPR011032">
    <property type="entry name" value="GroES-like_sf"/>
</dbReference>
<reference evidence="2 3" key="1">
    <citation type="submission" date="2024-03" db="EMBL/GenBank/DDBJ databases">
        <title>The Acrasis kona genome and developmental transcriptomes reveal deep origins of eukaryotic multicellular pathways.</title>
        <authorList>
            <person name="Sheikh S."/>
            <person name="Fu C.-J."/>
            <person name="Brown M.W."/>
            <person name="Baldauf S.L."/>
        </authorList>
    </citation>
    <scope>NUCLEOTIDE SEQUENCE [LARGE SCALE GENOMIC DNA]</scope>
    <source>
        <strain evidence="2 3">ATCC MYA-3509</strain>
    </source>
</reference>
<feature type="domain" description="Enoyl reductase (ER)" evidence="1">
    <location>
        <begin position="40"/>
        <end position="355"/>
    </location>
</feature>
<evidence type="ECO:0000313" key="2">
    <source>
        <dbReference type="EMBL" id="KAL0486751.1"/>
    </source>
</evidence>
<dbReference type="InterPro" id="IPR036291">
    <property type="entry name" value="NAD(P)-bd_dom_sf"/>
</dbReference>
<dbReference type="InterPro" id="IPR013154">
    <property type="entry name" value="ADH-like_N"/>
</dbReference>
<dbReference type="SUPFAM" id="SSF50129">
    <property type="entry name" value="GroES-like"/>
    <property type="match status" value="1"/>
</dbReference>
<gene>
    <name evidence="2" type="ORF">AKO1_001571</name>
</gene>
<dbReference type="PANTHER" id="PTHR11695">
    <property type="entry name" value="ALCOHOL DEHYDROGENASE RELATED"/>
    <property type="match status" value="1"/>
</dbReference>
<dbReference type="Gene3D" id="3.40.50.720">
    <property type="entry name" value="NAD(P)-binding Rossmann-like Domain"/>
    <property type="match status" value="1"/>
</dbReference>
<dbReference type="Proteomes" id="UP001431209">
    <property type="component" value="Unassembled WGS sequence"/>
</dbReference>
<dbReference type="SMART" id="SM00829">
    <property type="entry name" value="PKS_ER"/>
    <property type="match status" value="1"/>
</dbReference>
<dbReference type="CDD" id="cd08267">
    <property type="entry name" value="MDR1"/>
    <property type="match status" value="1"/>
</dbReference>
<organism evidence="2 3">
    <name type="scientific">Acrasis kona</name>
    <dbReference type="NCBI Taxonomy" id="1008807"/>
    <lineage>
        <taxon>Eukaryota</taxon>
        <taxon>Discoba</taxon>
        <taxon>Heterolobosea</taxon>
        <taxon>Tetramitia</taxon>
        <taxon>Eutetramitia</taxon>
        <taxon>Acrasidae</taxon>
        <taxon>Acrasis</taxon>
    </lineage>
</organism>
<dbReference type="Gene3D" id="3.90.180.10">
    <property type="entry name" value="Medium-chain alcohol dehydrogenases, catalytic domain"/>
    <property type="match status" value="1"/>
</dbReference>
<sequence length="379" mass="42710">MDSAWRLWSERNRFGLYKHNGPTLPRYMNAVVYNIHGEADVLEDCRMETPVITRPKKILIRTEHASINPADIKLRYGIMANFNRTIFPQIPGQDLSGVVVDSSSEKFKPGDRVMGCNLNGGAAAEYAIFREEHLARVPDQMSSAEAACLPTVGLTAYQTLVEYGKIDKTKRVLVLGGAGGVGSYTVQYCKKVLNAEVHATCSTYNKDFVLGLGASQVYDHSDPNYHEKIFDSYDLIIDTAGKDGTYKKLLKTLVKKNGSFVKVGIHKELYSTYDALMDIVTSLYHSTVSTVLLKPKYKWFVLSLDDPRQLEIVAHQHLKHKLSTYISRYYPLNATNLQLAHKIIELGHTRGKLLMQVQPLLSEKESYLTNTFLKLNQNK</sequence>
<dbReference type="PANTHER" id="PTHR11695:SF294">
    <property type="entry name" value="RETICULON-4-INTERACTING PROTEIN 1, MITOCHONDRIAL"/>
    <property type="match status" value="1"/>
</dbReference>
<evidence type="ECO:0000259" key="1">
    <source>
        <dbReference type="SMART" id="SM00829"/>
    </source>
</evidence>